<dbReference type="Gene3D" id="3.90.176.10">
    <property type="entry name" value="Toxin ADP-ribosyltransferase, Chain A, domain 1"/>
    <property type="match status" value="1"/>
</dbReference>
<dbReference type="PROSITE" id="PS51996">
    <property type="entry name" value="TR_MART"/>
    <property type="match status" value="1"/>
</dbReference>
<dbReference type="Pfam" id="PF13424">
    <property type="entry name" value="TPR_12"/>
    <property type="match status" value="3"/>
</dbReference>
<evidence type="ECO:0000256" key="2">
    <source>
        <dbReference type="ARBA" id="ARBA00022803"/>
    </source>
</evidence>
<dbReference type="EMBL" id="CAJNOI010001124">
    <property type="protein sequence ID" value="CAF1384954.1"/>
    <property type="molecule type" value="Genomic_DNA"/>
</dbReference>
<dbReference type="Gene3D" id="1.25.40.10">
    <property type="entry name" value="Tetratricopeptide repeat domain"/>
    <property type="match status" value="3"/>
</dbReference>
<proteinExistence type="predicted"/>
<evidence type="ECO:0000313" key="9">
    <source>
        <dbReference type="Proteomes" id="UP000663832"/>
    </source>
</evidence>
<feature type="repeat" description="TPR" evidence="3">
    <location>
        <begin position="690"/>
        <end position="723"/>
    </location>
</feature>
<dbReference type="PANTHER" id="PTHR45641">
    <property type="entry name" value="TETRATRICOPEPTIDE REPEAT PROTEIN (AFU_ORTHOLOGUE AFUA_6G03870)"/>
    <property type="match status" value="1"/>
</dbReference>
<dbReference type="PROSITE" id="PS50005">
    <property type="entry name" value="TPR"/>
    <property type="match status" value="4"/>
</dbReference>
<gene>
    <name evidence="5" type="ORF">BJG266_LOCUS31546</name>
    <name evidence="6" type="ORF">BJG266_LOCUS36785</name>
    <name evidence="7" type="ORF">QVE165_LOCUS48486</name>
    <name evidence="8" type="ORF">QVE165_LOCUS53758</name>
</gene>
<feature type="repeat" description="TPR" evidence="3">
    <location>
        <begin position="606"/>
        <end position="639"/>
    </location>
</feature>
<feature type="repeat" description="TPR" evidence="3">
    <location>
        <begin position="522"/>
        <end position="555"/>
    </location>
</feature>
<dbReference type="InterPro" id="IPR019734">
    <property type="entry name" value="TPR_rpt"/>
</dbReference>
<evidence type="ECO:0000313" key="7">
    <source>
        <dbReference type="EMBL" id="CAF1567626.1"/>
    </source>
</evidence>
<evidence type="ECO:0000313" key="5">
    <source>
        <dbReference type="EMBL" id="CAF1287372.1"/>
    </source>
</evidence>
<dbReference type="Proteomes" id="UP000663832">
    <property type="component" value="Unassembled WGS sequence"/>
</dbReference>
<dbReference type="Pfam" id="PF03496">
    <property type="entry name" value="ADPrib_exo_Tox"/>
    <property type="match status" value="1"/>
</dbReference>
<dbReference type="EMBL" id="CAJNOM010000820">
    <property type="protein sequence ID" value="CAF1567626.1"/>
    <property type="molecule type" value="Genomic_DNA"/>
</dbReference>
<dbReference type="InterPro" id="IPR003540">
    <property type="entry name" value="ADP-ribosyltransferase"/>
</dbReference>
<evidence type="ECO:0000313" key="6">
    <source>
        <dbReference type="EMBL" id="CAF1384954.1"/>
    </source>
</evidence>
<evidence type="ECO:0000313" key="10">
    <source>
        <dbReference type="Proteomes" id="UP000663877"/>
    </source>
</evidence>
<evidence type="ECO:0000256" key="3">
    <source>
        <dbReference type="PROSITE-ProRule" id="PRU00339"/>
    </source>
</evidence>
<name>A0A815CQ37_9BILA</name>
<keyword evidence="1" id="KW-0677">Repeat</keyword>
<dbReference type="SUPFAM" id="SSF48452">
    <property type="entry name" value="TPR-like"/>
    <property type="match status" value="2"/>
</dbReference>
<dbReference type="GO" id="GO:0005576">
    <property type="term" value="C:extracellular region"/>
    <property type="evidence" value="ECO:0007669"/>
    <property type="project" value="InterPro"/>
</dbReference>
<evidence type="ECO:0000259" key="4">
    <source>
        <dbReference type="Pfam" id="PF03496"/>
    </source>
</evidence>
<organism evidence="5 10">
    <name type="scientific">Adineta steineri</name>
    <dbReference type="NCBI Taxonomy" id="433720"/>
    <lineage>
        <taxon>Eukaryota</taxon>
        <taxon>Metazoa</taxon>
        <taxon>Spiralia</taxon>
        <taxon>Gnathifera</taxon>
        <taxon>Rotifera</taxon>
        <taxon>Eurotatoria</taxon>
        <taxon>Bdelloidea</taxon>
        <taxon>Adinetida</taxon>
        <taxon>Adinetidae</taxon>
        <taxon>Adineta</taxon>
    </lineage>
</organism>
<dbReference type="OrthoDB" id="9991317at2759"/>
<dbReference type="EMBL" id="CAJNOM010001463">
    <property type="protein sequence ID" value="CAF1608869.1"/>
    <property type="molecule type" value="Genomic_DNA"/>
</dbReference>
<keyword evidence="2 3" id="KW-0802">TPR repeat</keyword>
<dbReference type="EMBL" id="CAJNOI010000471">
    <property type="protein sequence ID" value="CAF1287372.1"/>
    <property type="molecule type" value="Genomic_DNA"/>
</dbReference>
<keyword evidence="9" id="KW-1185">Reference proteome</keyword>
<feature type="domain" description="ADP ribosyltransferase" evidence="4">
    <location>
        <begin position="210"/>
        <end position="376"/>
    </location>
</feature>
<feature type="repeat" description="TPR" evidence="3">
    <location>
        <begin position="438"/>
        <end position="471"/>
    </location>
</feature>
<dbReference type="Proteomes" id="UP000663877">
    <property type="component" value="Unassembled WGS sequence"/>
</dbReference>
<dbReference type="AlphaFoldDB" id="A0A815CQ37"/>
<dbReference type="PANTHER" id="PTHR45641:SF19">
    <property type="entry name" value="NEPHROCYSTIN-3"/>
    <property type="match status" value="1"/>
</dbReference>
<dbReference type="InterPro" id="IPR011990">
    <property type="entry name" value="TPR-like_helical_dom_sf"/>
</dbReference>
<comment type="caution">
    <text evidence="5">The sequence shown here is derived from an EMBL/GenBank/DDBJ whole genome shotgun (WGS) entry which is preliminary data.</text>
</comment>
<accession>A0A815CQ37</accession>
<evidence type="ECO:0000313" key="8">
    <source>
        <dbReference type="EMBL" id="CAF1608869.1"/>
    </source>
</evidence>
<dbReference type="SUPFAM" id="SSF56399">
    <property type="entry name" value="ADP-ribosylation"/>
    <property type="match status" value="1"/>
</dbReference>
<evidence type="ECO:0000256" key="1">
    <source>
        <dbReference type="ARBA" id="ARBA00022737"/>
    </source>
</evidence>
<dbReference type="SMART" id="SM00028">
    <property type="entry name" value="TPR"/>
    <property type="match status" value="6"/>
</dbReference>
<reference evidence="5" key="1">
    <citation type="submission" date="2021-02" db="EMBL/GenBank/DDBJ databases">
        <authorList>
            <person name="Nowell W R."/>
        </authorList>
    </citation>
    <scope>NUCLEOTIDE SEQUENCE</scope>
</reference>
<sequence>MSSVIDELAEENKESITLVWLDPNPNEKVKTTDMIKKLRSINDYVLIETNEEECISYIKKVTNEKIFLVIPGTSANILLPRIIDLKQIEVIFIICDVRRKYFYLLDKYPKIAGIFIDQEDLNSNIRKNIRSLNKQMEAFSFYDQKQTVSMDLSERTAEFLWFQLIHDVVICLPSNNQAKQEMIDTCRNYYRGNEIELKLINEFEKCYSREECIRWYTKETFVYKMINKALRTEDIQQLHTFRFYISDLSSTLAHQHKKLEESHEEIITTVYRGAQLTIIELEQFRLNESKLISINGYLSTSRLRSIALHFTTNDLKRLDTLPVLFQIECQTDESNCSIFADISQFSDFPDEQEVLFDLGTVFKVETVSKEDNLWKICLNVTDDGREIAKQYIEETRKEMEGDSVALLFGRLMTRMGHYKSAETYFLQLLKDPGSENPAHIHNQLGLIYEAKAEFRPAMHHFNTAYRLMKRSDPPFVKDSAHVLLNMSQILREQGYYNKALEHSIRAKQVLTELNDSNELEMAHCLHSIGSCYRDQRQYYEALNHYEQALTIKRAYLSENHIYIAKTLNSIGLVYLMTKDIEKAFNYYISSLEMYQACLPEDHPDIANALHNIAQCYHKKNQLDRSLQHYQLALTMKEKCCRSDHPSIAMTLNNISNVLNAQGDKVKALELCLKALNIRERLLPFGHPDLAISFHSVGLRYETLKEDEKALKYFEKALEIRKIFLSEDDPLRKNTENHILRIKQKFM</sequence>
<protein>
    <recommendedName>
        <fullName evidence="4">ADP ribosyltransferase domain-containing protein</fullName>
    </recommendedName>
</protein>